<dbReference type="EMBL" id="PGCJ01000864">
    <property type="protein sequence ID" value="PLW16722.1"/>
    <property type="molecule type" value="Genomic_DNA"/>
</dbReference>
<evidence type="ECO:0000256" key="4">
    <source>
        <dbReference type="SAM" id="SignalP"/>
    </source>
</evidence>
<feature type="compositionally biased region" description="Polar residues" evidence="3">
    <location>
        <begin position="121"/>
        <end position="137"/>
    </location>
</feature>
<comment type="caution">
    <text evidence="7">The sequence shown here is derived from an EMBL/GenBank/DDBJ whole genome shotgun (WGS) entry which is preliminary data.</text>
</comment>
<dbReference type="OrthoDB" id="2500275at2759"/>
<accession>A0A2N5VZ62</accession>
<keyword evidence="2" id="KW-1015">Disulfide bond</keyword>
<feature type="region of interest" description="Disordered" evidence="3">
    <location>
        <begin position="49"/>
        <end position="85"/>
    </location>
</feature>
<evidence type="ECO:0000313" key="6">
    <source>
        <dbReference type="EMBL" id="PLW43586.1"/>
    </source>
</evidence>
<dbReference type="PANTHER" id="PTHR33630:SF9">
    <property type="entry name" value="CUTINASE 4"/>
    <property type="match status" value="1"/>
</dbReference>
<dbReference type="InterPro" id="IPR000675">
    <property type="entry name" value="Cutinase/axe"/>
</dbReference>
<protein>
    <recommendedName>
        <fullName evidence="10">Cutinase</fullName>
    </recommendedName>
</protein>
<dbReference type="AlphaFoldDB" id="A0A2N5VZ62"/>
<sequence length="340" mass="35539">MILLKVISTLSLLLPNLYELVNGANVNRPSPSKRNFGFFGDGDSIPRVGDMSGVGSGAETGGSRRFPFPNPWTETGGLGALPSTNYAGGGGTGGLDGLKGASSGSSATALSSNSSGGGPTNYRNGASLDDTSQSEGSSEGCPSYYMIGARGTIEGPTGSIAYNGLYQEVLTAIPGGAKEELQYSTSFEYSSTVAQGAQTEVELINRKLTKCPKAVFVLLGYSKGAMVQTQALNNNDIPQERIAAVVLFGNPYFRPGLTQDNCGANTGMGMLATSGITMPDRFLDRVFDCCAPGDPICQTSEFGLAHLTYASQHQNDAADFVIQKLKAKLFGTRNNAEQRS</sequence>
<dbReference type="SUPFAM" id="SSF53474">
    <property type="entry name" value="alpha/beta-Hydrolases"/>
    <property type="match status" value="1"/>
</dbReference>
<evidence type="ECO:0000256" key="2">
    <source>
        <dbReference type="ARBA" id="ARBA00023157"/>
    </source>
</evidence>
<evidence type="ECO:0000256" key="1">
    <source>
        <dbReference type="ARBA" id="ARBA00022801"/>
    </source>
</evidence>
<evidence type="ECO:0000313" key="7">
    <source>
        <dbReference type="EMBL" id="PLW55288.1"/>
    </source>
</evidence>
<dbReference type="EMBL" id="PGCJ01000034">
    <property type="protein sequence ID" value="PLW55288.1"/>
    <property type="molecule type" value="Genomic_DNA"/>
</dbReference>
<evidence type="ECO:0000313" key="5">
    <source>
        <dbReference type="EMBL" id="PLW16722.1"/>
    </source>
</evidence>
<evidence type="ECO:0008006" key="10">
    <source>
        <dbReference type="Google" id="ProtNLM"/>
    </source>
</evidence>
<keyword evidence="4" id="KW-0732">Signal</keyword>
<dbReference type="SMART" id="SM01110">
    <property type="entry name" value="Cutinase"/>
    <property type="match status" value="1"/>
</dbReference>
<dbReference type="GO" id="GO:0052689">
    <property type="term" value="F:carboxylic ester hydrolase activity"/>
    <property type="evidence" value="ECO:0007669"/>
    <property type="project" value="UniProtKB-ARBA"/>
</dbReference>
<dbReference type="EMBL" id="PGCI01000066">
    <property type="protein sequence ID" value="PLW43586.1"/>
    <property type="molecule type" value="Genomic_DNA"/>
</dbReference>
<gene>
    <name evidence="7" type="ORF">PCANC_10518</name>
    <name evidence="5" type="ORF">PCANC_17506</name>
    <name evidence="6" type="ORF">PCASD_11426</name>
</gene>
<dbReference type="Gene3D" id="3.40.50.1820">
    <property type="entry name" value="alpha/beta hydrolase"/>
    <property type="match status" value="1"/>
</dbReference>
<name>A0A2N5VZ62_9BASI</name>
<organism evidence="7 8">
    <name type="scientific">Puccinia coronata f. sp. avenae</name>
    <dbReference type="NCBI Taxonomy" id="200324"/>
    <lineage>
        <taxon>Eukaryota</taxon>
        <taxon>Fungi</taxon>
        <taxon>Dikarya</taxon>
        <taxon>Basidiomycota</taxon>
        <taxon>Pucciniomycotina</taxon>
        <taxon>Pucciniomycetes</taxon>
        <taxon>Pucciniales</taxon>
        <taxon>Pucciniaceae</taxon>
        <taxon>Puccinia</taxon>
    </lineage>
</organism>
<feature type="signal peptide" evidence="4">
    <location>
        <begin position="1"/>
        <end position="23"/>
    </location>
</feature>
<dbReference type="Pfam" id="PF01083">
    <property type="entry name" value="Cutinase"/>
    <property type="match status" value="1"/>
</dbReference>
<evidence type="ECO:0000256" key="3">
    <source>
        <dbReference type="SAM" id="MobiDB-lite"/>
    </source>
</evidence>
<evidence type="ECO:0000313" key="9">
    <source>
        <dbReference type="Proteomes" id="UP000235392"/>
    </source>
</evidence>
<dbReference type="InterPro" id="IPR029058">
    <property type="entry name" value="AB_hydrolase_fold"/>
</dbReference>
<feature type="chain" id="PRO_5015084153" description="Cutinase" evidence="4">
    <location>
        <begin position="24"/>
        <end position="340"/>
    </location>
</feature>
<dbReference type="PANTHER" id="PTHR33630">
    <property type="entry name" value="CUTINASE RV1984C-RELATED-RELATED"/>
    <property type="match status" value="1"/>
</dbReference>
<dbReference type="Proteomes" id="UP000235392">
    <property type="component" value="Unassembled WGS sequence"/>
</dbReference>
<dbReference type="Proteomes" id="UP000235388">
    <property type="component" value="Unassembled WGS sequence"/>
</dbReference>
<proteinExistence type="predicted"/>
<keyword evidence="1" id="KW-0378">Hydrolase</keyword>
<keyword evidence="8" id="KW-1185">Reference proteome</keyword>
<feature type="compositionally biased region" description="Low complexity" evidence="3">
    <location>
        <begin position="98"/>
        <end position="114"/>
    </location>
</feature>
<reference evidence="8 9" key="1">
    <citation type="submission" date="2017-11" db="EMBL/GenBank/DDBJ databases">
        <title>De novo assembly and phasing of dikaryotic genomes from two isolates of Puccinia coronata f. sp. avenae, the causal agent of oat crown rust.</title>
        <authorList>
            <person name="Miller M.E."/>
            <person name="Zhang Y."/>
            <person name="Omidvar V."/>
            <person name="Sperschneider J."/>
            <person name="Schwessinger B."/>
            <person name="Raley C."/>
            <person name="Palmer J.M."/>
            <person name="Garnica D."/>
            <person name="Upadhyaya N."/>
            <person name="Rathjen J."/>
            <person name="Taylor J.M."/>
            <person name="Park R.F."/>
            <person name="Dodds P.N."/>
            <person name="Hirsch C.D."/>
            <person name="Kianian S.F."/>
            <person name="Figueroa M."/>
        </authorList>
    </citation>
    <scope>NUCLEOTIDE SEQUENCE [LARGE SCALE GENOMIC DNA]</scope>
    <source>
        <strain evidence="7">12NC29</strain>
        <strain evidence="6">12SD80</strain>
    </source>
</reference>
<evidence type="ECO:0000313" key="8">
    <source>
        <dbReference type="Proteomes" id="UP000235388"/>
    </source>
</evidence>
<feature type="region of interest" description="Disordered" evidence="3">
    <location>
        <begin position="97"/>
        <end position="139"/>
    </location>
</feature>